<reference evidence="9 10" key="1">
    <citation type="submission" date="2024-09" db="EMBL/GenBank/DDBJ databases">
        <authorList>
            <person name="Sun Q."/>
            <person name="Mori K."/>
        </authorList>
    </citation>
    <scope>NUCLEOTIDE SEQUENCE [LARGE SCALE GENOMIC DNA]</scope>
    <source>
        <strain evidence="9 10">TBRC 5777</strain>
    </source>
</reference>
<feature type="transmembrane region" description="Helical" evidence="8">
    <location>
        <begin position="284"/>
        <end position="303"/>
    </location>
</feature>
<keyword evidence="5 8" id="KW-0812">Transmembrane</keyword>
<protein>
    <submittedName>
        <fullName evidence="9">FecCD family ABC transporter permease</fullName>
    </submittedName>
</protein>
<evidence type="ECO:0000256" key="6">
    <source>
        <dbReference type="ARBA" id="ARBA00022989"/>
    </source>
</evidence>
<dbReference type="SUPFAM" id="SSF81345">
    <property type="entry name" value="ABC transporter involved in vitamin B12 uptake, BtuC"/>
    <property type="match status" value="1"/>
</dbReference>
<dbReference type="InterPro" id="IPR037294">
    <property type="entry name" value="ABC_BtuC-like"/>
</dbReference>
<evidence type="ECO:0000256" key="1">
    <source>
        <dbReference type="ARBA" id="ARBA00004651"/>
    </source>
</evidence>
<dbReference type="Proteomes" id="UP001589865">
    <property type="component" value="Unassembled WGS sequence"/>
</dbReference>
<evidence type="ECO:0000256" key="3">
    <source>
        <dbReference type="ARBA" id="ARBA00022448"/>
    </source>
</evidence>
<feature type="transmembrane region" description="Helical" evidence="8">
    <location>
        <begin position="245"/>
        <end position="272"/>
    </location>
</feature>
<evidence type="ECO:0000313" key="9">
    <source>
        <dbReference type="EMBL" id="MFC0407003.1"/>
    </source>
</evidence>
<evidence type="ECO:0000256" key="5">
    <source>
        <dbReference type="ARBA" id="ARBA00022692"/>
    </source>
</evidence>
<organism evidence="9 10">
    <name type="scientific">Roseomonas elaeocarpi</name>
    <dbReference type="NCBI Taxonomy" id="907779"/>
    <lineage>
        <taxon>Bacteria</taxon>
        <taxon>Pseudomonadati</taxon>
        <taxon>Pseudomonadota</taxon>
        <taxon>Alphaproteobacteria</taxon>
        <taxon>Acetobacterales</taxon>
        <taxon>Roseomonadaceae</taxon>
        <taxon>Roseomonas</taxon>
    </lineage>
</organism>
<gene>
    <name evidence="9" type="ORF">ACFFGY_02000</name>
</gene>
<keyword evidence="6 8" id="KW-1133">Transmembrane helix</keyword>
<feature type="transmembrane region" description="Helical" evidence="8">
    <location>
        <begin position="194"/>
        <end position="216"/>
    </location>
</feature>
<dbReference type="Pfam" id="PF01032">
    <property type="entry name" value="FecCD"/>
    <property type="match status" value="1"/>
</dbReference>
<dbReference type="CDD" id="cd06550">
    <property type="entry name" value="TM_ABC_iron-siderophores_like"/>
    <property type="match status" value="1"/>
</dbReference>
<dbReference type="PANTHER" id="PTHR30472">
    <property type="entry name" value="FERRIC ENTEROBACTIN TRANSPORT SYSTEM PERMEASE PROTEIN"/>
    <property type="match status" value="1"/>
</dbReference>
<comment type="similarity">
    <text evidence="2">Belongs to the binding-protein-dependent transport system permease family. FecCD subfamily.</text>
</comment>
<keyword evidence="3" id="KW-0813">Transport</keyword>
<proteinExistence type="inferred from homology"/>
<accession>A0ABV6JMR3</accession>
<evidence type="ECO:0000256" key="2">
    <source>
        <dbReference type="ARBA" id="ARBA00007935"/>
    </source>
</evidence>
<dbReference type="PANTHER" id="PTHR30472:SF70">
    <property type="entry name" value="MOLYBDATE IMPORT SYSTEM PERMEASE PROTEIN MOLB"/>
    <property type="match status" value="1"/>
</dbReference>
<feature type="transmembrane region" description="Helical" evidence="8">
    <location>
        <begin position="97"/>
        <end position="115"/>
    </location>
</feature>
<dbReference type="EMBL" id="JBHLUN010000002">
    <property type="protein sequence ID" value="MFC0407003.1"/>
    <property type="molecule type" value="Genomic_DNA"/>
</dbReference>
<evidence type="ECO:0000256" key="4">
    <source>
        <dbReference type="ARBA" id="ARBA00022475"/>
    </source>
</evidence>
<sequence length="337" mass="35039">MLPRPGQRHLLWLTLLVVASVLLSLGVGRFSLPPGTVIRILLSHILPLDADWPRTAEIALMQVRLPRVGVAVLVGASLAIGGATYQGVFRNPLVSPFVLGVSAGAGFGAALAILLDGGALAVQVTAFGFAALAAFGTTLLGRAYRGNRTLVLVLSGIIVGSVFTALLGLLKYGADPENKLPVIEYWLLGSLSGVRAPTFWGLLAINAPLLALLLALRWRLNLLAMGDETARALGVRVALERAIQLGLATALASSAVAVCGLVGWIGLVVPHLARLLVGADHDRLLPTTLLMGGTFLLLVDTVARSLSSAEIPLGIVTSLVGAPVFAAMLLRGESSWS</sequence>
<feature type="transmembrane region" description="Helical" evidence="8">
    <location>
        <begin position="152"/>
        <end position="174"/>
    </location>
</feature>
<keyword evidence="10" id="KW-1185">Reference proteome</keyword>
<keyword evidence="7 8" id="KW-0472">Membrane</keyword>
<comment type="caution">
    <text evidence="9">The sequence shown here is derived from an EMBL/GenBank/DDBJ whole genome shotgun (WGS) entry which is preliminary data.</text>
</comment>
<dbReference type="InterPro" id="IPR000522">
    <property type="entry name" value="ABC_transptr_permease_BtuC"/>
</dbReference>
<dbReference type="RefSeq" id="WP_377042694.1">
    <property type="nucleotide sequence ID" value="NZ_JBHLUN010000002.1"/>
</dbReference>
<name>A0ABV6JMR3_9PROT</name>
<evidence type="ECO:0000256" key="7">
    <source>
        <dbReference type="ARBA" id="ARBA00023136"/>
    </source>
</evidence>
<comment type="subcellular location">
    <subcellularLocation>
        <location evidence="1">Cell membrane</location>
        <topology evidence="1">Multi-pass membrane protein</topology>
    </subcellularLocation>
</comment>
<keyword evidence="4" id="KW-1003">Cell membrane</keyword>
<evidence type="ECO:0000256" key="8">
    <source>
        <dbReference type="SAM" id="Phobius"/>
    </source>
</evidence>
<evidence type="ECO:0000313" key="10">
    <source>
        <dbReference type="Proteomes" id="UP001589865"/>
    </source>
</evidence>
<feature type="transmembrane region" description="Helical" evidence="8">
    <location>
        <begin position="121"/>
        <end position="140"/>
    </location>
</feature>
<feature type="transmembrane region" description="Helical" evidence="8">
    <location>
        <begin position="310"/>
        <end position="330"/>
    </location>
</feature>
<dbReference type="Gene3D" id="1.10.3470.10">
    <property type="entry name" value="ABC transporter involved in vitamin B12 uptake, BtuC"/>
    <property type="match status" value="1"/>
</dbReference>